<protein>
    <submittedName>
        <fullName evidence="3">MCRS_N domain-containing protein</fullName>
    </submittedName>
</protein>
<proteinExistence type="predicted"/>
<dbReference type="OrthoDB" id="10262769at2759"/>
<dbReference type="WBParaSite" id="HCON_00167420-00001">
    <property type="protein sequence ID" value="HCON_00167420-00001"/>
    <property type="gene ID" value="HCON_00167420"/>
</dbReference>
<sequence>MFEPDVSREARKRMHEVSLREIVHIQSRTAFSLREEALLNSLQLGSLPRPTRQMMEDLLRTRVSCCTPQLLLDHWHVLHTYSDVPVEGTNPVDWKTLEQETQTLLNDISSCLLGPLTCHSLFFQN</sequence>
<dbReference type="Proteomes" id="UP000025227">
    <property type="component" value="Unplaced"/>
</dbReference>
<evidence type="ECO:0000313" key="2">
    <source>
        <dbReference type="Proteomes" id="UP000025227"/>
    </source>
</evidence>
<dbReference type="AlphaFoldDB" id="A0A7I4YZE5"/>
<reference evidence="3" key="1">
    <citation type="submission" date="2020-12" db="UniProtKB">
        <authorList>
            <consortium name="WormBaseParasite"/>
        </authorList>
    </citation>
    <scope>IDENTIFICATION</scope>
    <source>
        <strain evidence="3">MHco3</strain>
    </source>
</reference>
<accession>A0A7I4YZE5</accession>
<evidence type="ECO:0000313" key="3">
    <source>
        <dbReference type="WBParaSite" id="HCON_00167420-00001"/>
    </source>
</evidence>
<dbReference type="InterPro" id="IPR025999">
    <property type="entry name" value="MCRS_N"/>
</dbReference>
<feature type="domain" description="Microspherule protein N-terminal" evidence="1">
    <location>
        <begin position="1"/>
        <end position="92"/>
    </location>
</feature>
<dbReference type="OMA" id="EIVHIQS"/>
<name>A0A7I4YZE5_HAECO</name>
<keyword evidence="2" id="KW-1185">Reference proteome</keyword>
<organism evidence="2 3">
    <name type="scientific">Haemonchus contortus</name>
    <name type="common">Barber pole worm</name>
    <dbReference type="NCBI Taxonomy" id="6289"/>
    <lineage>
        <taxon>Eukaryota</taxon>
        <taxon>Metazoa</taxon>
        <taxon>Ecdysozoa</taxon>
        <taxon>Nematoda</taxon>
        <taxon>Chromadorea</taxon>
        <taxon>Rhabditida</taxon>
        <taxon>Rhabditina</taxon>
        <taxon>Rhabditomorpha</taxon>
        <taxon>Strongyloidea</taxon>
        <taxon>Trichostrongylidae</taxon>
        <taxon>Haemonchus</taxon>
    </lineage>
</organism>
<dbReference type="Pfam" id="PF13325">
    <property type="entry name" value="MCRS_N"/>
    <property type="match status" value="1"/>
</dbReference>
<evidence type="ECO:0000259" key="1">
    <source>
        <dbReference type="Pfam" id="PF13325"/>
    </source>
</evidence>